<dbReference type="SUPFAM" id="SSF56281">
    <property type="entry name" value="Metallo-hydrolase/oxidoreductase"/>
    <property type="match status" value="1"/>
</dbReference>
<organism evidence="2">
    <name type="scientific">freshwater metagenome</name>
    <dbReference type="NCBI Taxonomy" id="449393"/>
    <lineage>
        <taxon>unclassified sequences</taxon>
        <taxon>metagenomes</taxon>
        <taxon>ecological metagenomes</taxon>
    </lineage>
</organism>
<evidence type="ECO:0000259" key="1">
    <source>
        <dbReference type="SMART" id="SM00849"/>
    </source>
</evidence>
<dbReference type="PANTHER" id="PTHR23131">
    <property type="entry name" value="ENDORIBONUCLEASE LACTB2"/>
    <property type="match status" value="1"/>
</dbReference>
<gene>
    <name evidence="2" type="ORF">UFOPK3268_00696</name>
    <name evidence="3" type="ORF">UFOPK3752_00993</name>
    <name evidence="4" type="ORF">UFOPK4150_01069</name>
</gene>
<reference evidence="2" key="1">
    <citation type="submission" date="2020-05" db="EMBL/GenBank/DDBJ databases">
        <authorList>
            <person name="Chiriac C."/>
            <person name="Salcher M."/>
            <person name="Ghai R."/>
            <person name="Kavagutti S V."/>
        </authorList>
    </citation>
    <scope>NUCLEOTIDE SEQUENCE</scope>
</reference>
<dbReference type="Pfam" id="PF17778">
    <property type="entry name" value="WHD_BLACT"/>
    <property type="match status" value="1"/>
</dbReference>
<dbReference type="Pfam" id="PF00753">
    <property type="entry name" value="Lactamase_B"/>
    <property type="match status" value="1"/>
</dbReference>
<accession>A0A6J7BTF1</accession>
<dbReference type="InterPro" id="IPR001279">
    <property type="entry name" value="Metallo-B-lactamas"/>
</dbReference>
<sequence>MIPLGDSAPWVGGVVTDRATCVLAGNPSPMTLEGTNTWVLREPGSKVVVVVDPGPDDIGHLDAIMSEVGEGRIARILLTHGHPDHSDGARSLSARSGAPVAALDPLHRLGDEGIVGGERVIVDGLEIEIIATPGHTDDSLSFHLVRDGALLTGDTVLGRGPTVVAHPEGRLGDYLDSLTRLRELAEATSARWVLPGHGPVVTEPAAAIEAYLAHRAVRLDQVRASVAGGASSADEVLEDVYRDVPRALWPAARLSVLAQLAYLDEPGAG</sequence>
<dbReference type="InterPro" id="IPR036388">
    <property type="entry name" value="WH-like_DNA-bd_sf"/>
</dbReference>
<feature type="domain" description="Metallo-beta-lactamase" evidence="1">
    <location>
        <begin position="34"/>
        <end position="197"/>
    </location>
</feature>
<dbReference type="InterPro" id="IPR036866">
    <property type="entry name" value="RibonucZ/Hydroxyglut_hydro"/>
</dbReference>
<dbReference type="InterPro" id="IPR050662">
    <property type="entry name" value="Sec-metab_biosynth-thioest"/>
</dbReference>
<dbReference type="SMART" id="SM00849">
    <property type="entry name" value="Lactamase_B"/>
    <property type="match status" value="1"/>
</dbReference>
<dbReference type="AlphaFoldDB" id="A0A6J7BTF1"/>
<evidence type="ECO:0000313" key="2">
    <source>
        <dbReference type="EMBL" id="CAB4848996.1"/>
    </source>
</evidence>
<dbReference type="CDD" id="cd16278">
    <property type="entry name" value="metallo-hydrolase-like_MBL-fold"/>
    <property type="match status" value="1"/>
</dbReference>
<dbReference type="Gene3D" id="3.60.15.10">
    <property type="entry name" value="Ribonuclease Z/Hydroxyacylglutathione hydrolase-like"/>
    <property type="match status" value="1"/>
</dbReference>
<proteinExistence type="predicted"/>
<dbReference type="InterPro" id="IPR041516">
    <property type="entry name" value="LACTB2_WH"/>
</dbReference>
<name>A0A6J7BTF1_9ZZZZ</name>
<dbReference type="EMBL" id="CAFBPU010000019">
    <property type="protein sequence ID" value="CAB5031904.1"/>
    <property type="molecule type" value="Genomic_DNA"/>
</dbReference>
<evidence type="ECO:0000313" key="3">
    <source>
        <dbReference type="EMBL" id="CAB4939857.1"/>
    </source>
</evidence>
<dbReference type="EMBL" id="CAFBND010000031">
    <property type="protein sequence ID" value="CAB4939857.1"/>
    <property type="molecule type" value="Genomic_DNA"/>
</dbReference>
<dbReference type="PANTHER" id="PTHR23131:SF0">
    <property type="entry name" value="ENDORIBONUCLEASE LACTB2"/>
    <property type="match status" value="1"/>
</dbReference>
<dbReference type="EMBL" id="CAFBIZ010000071">
    <property type="protein sequence ID" value="CAB4848996.1"/>
    <property type="molecule type" value="Genomic_DNA"/>
</dbReference>
<dbReference type="Gene3D" id="1.10.10.10">
    <property type="entry name" value="Winged helix-like DNA-binding domain superfamily/Winged helix DNA-binding domain"/>
    <property type="match status" value="1"/>
</dbReference>
<protein>
    <submittedName>
        <fullName evidence="2">Unannotated protein</fullName>
    </submittedName>
</protein>
<evidence type="ECO:0000313" key="4">
    <source>
        <dbReference type="EMBL" id="CAB5031904.1"/>
    </source>
</evidence>